<keyword evidence="3" id="KW-1185">Reference proteome</keyword>
<feature type="compositionally biased region" description="Low complexity" evidence="1">
    <location>
        <begin position="347"/>
        <end position="365"/>
    </location>
</feature>
<dbReference type="Proteomes" id="UP001176521">
    <property type="component" value="Unassembled WGS sequence"/>
</dbReference>
<dbReference type="InterPro" id="IPR036610">
    <property type="entry name" value="PEBP-like_sf"/>
</dbReference>
<gene>
    <name evidence="2" type="primary">MRPL35</name>
    <name evidence="2" type="ORF">OC842_007558</name>
</gene>
<keyword evidence="2" id="KW-0689">Ribosomal protein</keyword>
<name>A0AAN6G849_9BASI</name>
<feature type="region of interest" description="Disordered" evidence="1">
    <location>
        <begin position="17"/>
        <end position="89"/>
    </location>
</feature>
<evidence type="ECO:0000313" key="2">
    <source>
        <dbReference type="EMBL" id="KAK0519098.1"/>
    </source>
</evidence>
<protein>
    <submittedName>
        <fullName evidence="2">Mitochondrial 54S ribosomal protein YmL35</fullName>
    </submittedName>
</protein>
<evidence type="ECO:0000256" key="1">
    <source>
        <dbReference type="SAM" id="MobiDB-lite"/>
    </source>
</evidence>
<keyword evidence="2" id="KW-0687">Ribonucleoprotein</keyword>
<accession>A0AAN6G849</accession>
<dbReference type="AlphaFoldDB" id="A0AAN6G849"/>
<dbReference type="Pfam" id="PF01161">
    <property type="entry name" value="PBP"/>
    <property type="match status" value="1"/>
</dbReference>
<feature type="compositionally biased region" description="Low complexity" evidence="1">
    <location>
        <begin position="38"/>
        <end position="69"/>
    </location>
</feature>
<sequence length="457" mass="48746">MASPLSRSAARAILRTRSVAAGSSSSSSSGGGGGGAGASSSSTTRWTSSSAISAAPSASTSTSASTASSKQGGKTSEERASAARSSKWTPALAPGVEPAYDAALAFLRSHRDTKLAEAAALQSAFDETGVAAARASVEEDVPGRRLRRALEDVQVEALVDDPETRWRFANGDVDLSQPVFRFLREQSWRKNGALDRLLERVRLMKVVPDVLPTIAPTVDVQLAFGEGRGISDHGGDGGDIWPGVFMPTAKSLEAPQVTVTPFHTDERKYTLLLVDPDVPDELSMSYSTFVHWHLTDIPLSATQTAVSTASAKTVQSYIPPHPQKGSRYHRYTTILFEQTSASFNSSPGEQALPGQEQQQQGAVGLPSRSLVPGSILAYAQANGLKPVGVHFFRQECNRENERAVEQVYRTILKTEAPAYGNMPAQDPYRDAAGFRRSRYFSSADELALGASGSNAQL</sequence>
<dbReference type="GO" id="GO:0005840">
    <property type="term" value="C:ribosome"/>
    <property type="evidence" value="ECO:0007669"/>
    <property type="project" value="UniProtKB-KW"/>
</dbReference>
<dbReference type="Gene3D" id="1.20.58.1180">
    <property type="match status" value="1"/>
</dbReference>
<feature type="region of interest" description="Disordered" evidence="1">
    <location>
        <begin position="343"/>
        <end position="365"/>
    </location>
</feature>
<comment type="caution">
    <text evidence="2">The sequence shown here is derived from an EMBL/GenBank/DDBJ whole genome shotgun (WGS) entry which is preliminary data.</text>
</comment>
<dbReference type="EMBL" id="JAPDMQ010001083">
    <property type="protein sequence ID" value="KAK0519098.1"/>
    <property type="molecule type" value="Genomic_DNA"/>
</dbReference>
<evidence type="ECO:0000313" key="3">
    <source>
        <dbReference type="Proteomes" id="UP001176521"/>
    </source>
</evidence>
<feature type="compositionally biased region" description="Low complexity" evidence="1">
    <location>
        <begin position="18"/>
        <end position="28"/>
    </location>
</feature>
<reference evidence="2" key="1">
    <citation type="journal article" date="2023" name="PhytoFront">
        <title>Draft Genome Resources of Seven Strains of Tilletia horrida, Causal Agent of Kernel Smut of Rice.</title>
        <authorList>
            <person name="Khanal S."/>
            <person name="Antony Babu S."/>
            <person name="Zhou X.G."/>
        </authorList>
    </citation>
    <scope>NUCLEOTIDE SEQUENCE</scope>
    <source>
        <strain evidence="2">TX3</strain>
    </source>
</reference>
<dbReference type="PANTHER" id="PTHR11362">
    <property type="entry name" value="PHOSPHATIDYLETHANOLAMINE-BINDING PROTEIN"/>
    <property type="match status" value="1"/>
</dbReference>
<dbReference type="SUPFAM" id="SSF49777">
    <property type="entry name" value="PEBP-like"/>
    <property type="match status" value="1"/>
</dbReference>
<dbReference type="CDD" id="cd00866">
    <property type="entry name" value="PEBP_euk"/>
    <property type="match status" value="1"/>
</dbReference>
<dbReference type="Gene3D" id="3.90.280.10">
    <property type="entry name" value="PEBP-like"/>
    <property type="match status" value="1"/>
</dbReference>
<dbReference type="InterPro" id="IPR035810">
    <property type="entry name" value="PEBP_euk"/>
</dbReference>
<proteinExistence type="predicted"/>
<dbReference type="PANTHER" id="PTHR11362:SF82">
    <property type="entry name" value="PHOSPHATIDYLETHANOLAMINE-BINDING PROTEIN 4"/>
    <property type="match status" value="1"/>
</dbReference>
<dbReference type="InterPro" id="IPR008914">
    <property type="entry name" value="PEBP"/>
</dbReference>
<organism evidence="2 3">
    <name type="scientific">Tilletia horrida</name>
    <dbReference type="NCBI Taxonomy" id="155126"/>
    <lineage>
        <taxon>Eukaryota</taxon>
        <taxon>Fungi</taxon>
        <taxon>Dikarya</taxon>
        <taxon>Basidiomycota</taxon>
        <taxon>Ustilaginomycotina</taxon>
        <taxon>Exobasidiomycetes</taxon>
        <taxon>Tilletiales</taxon>
        <taxon>Tilletiaceae</taxon>
        <taxon>Tilletia</taxon>
    </lineage>
</organism>